<protein>
    <submittedName>
        <fullName evidence="2">Uncharacterized protein</fullName>
    </submittedName>
</protein>
<feature type="transmembrane region" description="Helical" evidence="1">
    <location>
        <begin position="226"/>
        <end position="245"/>
    </location>
</feature>
<reference evidence="2 3" key="1">
    <citation type="submission" date="2016-03" db="EMBL/GenBank/DDBJ databases">
        <title>Trachymyrmex septentrionalis WGS genome.</title>
        <authorList>
            <person name="Nygaard S."/>
            <person name="Hu H."/>
            <person name="Boomsma J."/>
            <person name="Zhang G."/>
        </authorList>
    </citation>
    <scope>NUCLEOTIDE SEQUENCE [LARGE SCALE GENOMIC DNA]</scope>
    <source>
        <strain evidence="2">Tsep2-gDNA-1</strain>
        <tissue evidence="2">Whole body</tissue>
    </source>
</reference>
<accession>A0A195EZN0</accession>
<organism evidence="2 3">
    <name type="scientific">Trachymyrmex septentrionalis</name>
    <dbReference type="NCBI Taxonomy" id="34720"/>
    <lineage>
        <taxon>Eukaryota</taxon>
        <taxon>Metazoa</taxon>
        <taxon>Ecdysozoa</taxon>
        <taxon>Arthropoda</taxon>
        <taxon>Hexapoda</taxon>
        <taxon>Insecta</taxon>
        <taxon>Pterygota</taxon>
        <taxon>Neoptera</taxon>
        <taxon>Endopterygota</taxon>
        <taxon>Hymenoptera</taxon>
        <taxon>Apocrita</taxon>
        <taxon>Aculeata</taxon>
        <taxon>Formicoidea</taxon>
        <taxon>Formicidae</taxon>
        <taxon>Myrmicinae</taxon>
        <taxon>Trachymyrmex</taxon>
    </lineage>
</organism>
<gene>
    <name evidence="2" type="ORF">ALC56_12018</name>
</gene>
<sequence>MINPPRNGCQGRPMVCPGQCNPLKAHHHHHHHHHRRHHRQKPDMTEIVTPEKEVLLPDEFSQLTLLRSSKRDASVTSMTSKDAISISTTSSSTKIAVIRIPKISQFKKADVPAIIQQILSPSRLERLEEPPKLTTEKKSELAPLRKIGSNRQSPIATITYPKETAARATLHQTPRNCLNKVICAIMLRLNRMTLKITSPLLLGLIILTIYVGIHILLAIIARTSAYQFFMSSQICGIFAFLMWRLTGTILI</sequence>
<dbReference type="EMBL" id="KQ981897">
    <property type="protein sequence ID" value="KYN33760.1"/>
    <property type="molecule type" value="Genomic_DNA"/>
</dbReference>
<name>A0A195EZN0_9HYME</name>
<evidence type="ECO:0000256" key="1">
    <source>
        <dbReference type="SAM" id="Phobius"/>
    </source>
</evidence>
<dbReference type="KEGG" id="tsep:108753390"/>
<dbReference type="Proteomes" id="UP000078541">
    <property type="component" value="Unassembled WGS sequence"/>
</dbReference>
<dbReference type="OrthoDB" id="7616852at2759"/>
<feature type="transmembrane region" description="Helical" evidence="1">
    <location>
        <begin position="200"/>
        <end position="220"/>
    </location>
</feature>
<keyword evidence="1" id="KW-0812">Transmembrane</keyword>
<proteinExistence type="predicted"/>
<evidence type="ECO:0000313" key="2">
    <source>
        <dbReference type="EMBL" id="KYN33760.1"/>
    </source>
</evidence>
<keyword evidence="1" id="KW-1133">Transmembrane helix</keyword>
<keyword evidence="3" id="KW-1185">Reference proteome</keyword>
<evidence type="ECO:0000313" key="3">
    <source>
        <dbReference type="Proteomes" id="UP000078541"/>
    </source>
</evidence>
<dbReference type="AlphaFoldDB" id="A0A195EZN0"/>
<keyword evidence="1" id="KW-0472">Membrane</keyword>